<feature type="chain" id="PRO_5046774371" description="DUF7580 domain-containing protein" evidence="1">
    <location>
        <begin position="26"/>
        <end position="556"/>
    </location>
</feature>
<keyword evidence="1" id="KW-0732">Signal</keyword>
<proteinExistence type="predicted"/>
<reference evidence="3 4" key="1">
    <citation type="submission" date="2024-07" db="EMBL/GenBank/DDBJ databases">
        <title>Section-level genome sequencing and comparative genomics of Aspergillus sections Usti and Cavernicolus.</title>
        <authorList>
            <consortium name="Lawrence Berkeley National Laboratory"/>
            <person name="Nybo J.L."/>
            <person name="Vesth T.C."/>
            <person name="Theobald S."/>
            <person name="Frisvad J.C."/>
            <person name="Larsen T.O."/>
            <person name="Kjaerboelling I."/>
            <person name="Rothschild-Mancinelli K."/>
            <person name="Lyhne E.K."/>
            <person name="Kogle M.E."/>
            <person name="Barry K."/>
            <person name="Clum A."/>
            <person name="Na H."/>
            <person name="Ledsgaard L."/>
            <person name="Lin J."/>
            <person name="Lipzen A."/>
            <person name="Kuo A."/>
            <person name="Riley R."/>
            <person name="Mondo S."/>
            <person name="Labutti K."/>
            <person name="Haridas S."/>
            <person name="Pangalinan J."/>
            <person name="Salamov A.A."/>
            <person name="Simmons B.A."/>
            <person name="Magnuson J.K."/>
            <person name="Chen J."/>
            <person name="Drula E."/>
            <person name="Henrissat B."/>
            <person name="Wiebenga A."/>
            <person name="Lubbers R.J."/>
            <person name="Gomes A.C."/>
            <person name="Makela M.R."/>
            <person name="Stajich J."/>
            <person name="Grigoriev I.V."/>
            <person name="Mortensen U.H."/>
            <person name="De Vries R.P."/>
            <person name="Baker S.E."/>
            <person name="Andersen M.R."/>
        </authorList>
    </citation>
    <scope>NUCLEOTIDE SEQUENCE [LARGE SCALE GENOMIC DNA]</scope>
    <source>
        <strain evidence="3 4">CBS 209.92</strain>
    </source>
</reference>
<dbReference type="Proteomes" id="UP001610563">
    <property type="component" value="Unassembled WGS sequence"/>
</dbReference>
<evidence type="ECO:0000256" key="1">
    <source>
        <dbReference type="SAM" id="SignalP"/>
    </source>
</evidence>
<organism evidence="3 4">
    <name type="scientific">Aspergillus keveii</name>
    <dbReference type="NCBI Taxonomy" id="714993"/>
    <lineage>
        <taxon>Eukaryota</taxon>
        <taxon>Fungi</taxon>
        <taxon>Dikarya</taxon>
        <taxon>Ascomycota</taxon>
        <taxon>Pezizomycotina</taxon>
        <taxon>Eurotiomycetes</taxon>
        <taxon>Eurotiomycetidae</taxon>
        <taxon>Eurotiales</taxon>
        <taxon>Aspergillaceae</taxon>
        <taxon>Aspergillus</taxon>
        <taxon>Aspergillus subgen. Nidulantes</taxon>
    </lineage>
</organism>
<comment type="caution">
    <text evidence="3">The sequence shown here is derived from an EMBL/GenBank/DDBJ whole genome shotgun (WGS) entry which is preliminary data.</text>
</comment>
<gene>
    <name evidence="3" type="ORF">BJX66DRAFT_331776</name>
</gene>
<feature type="domain" description="DUF7580" evidence="2">
    <location>
        <begin position="240"/>
        <end position="551"/>
    </location>
</feature>
<dbReference type="PANTHER" id="PTHR35186:SF4">
    <property type="entry name" value="PRION-INHIBITION AND PROPAGATION HELO DOMAIN-CONTAINING PROTEIN"/>
    <property type="match status" value="1"/>
</dbReference>
<dbReference type="PANTHER" id="PTHR35186">
    <property type="entry name" value="ANK_REP_REGION DOMAIN-CONTAINING PROTEIN"/>
    <property type="match status" value="1"/>
</dbReference>
<keyword evidence="4" id="KW-1185">Reference proteome</keyword>
<protein>
    <recommendedName>
        <fullName evidence="2">DUF7580 domain-containing protein</fullName>
    </recommendedName>
</protein>
<evidence type="ECO:0000259" key="2">
    <source>
        <dbReference type="Pfam" id="PF24476"/>
    </source>
</evidence>
<sequence>MVVTGVECAGLVLAVLPLFISAAEAYSKRTEPLWGVLLRYRADEALQVFYCEFYWQIGLLHEQLKSISDALADEVQIDHNEEPITTQLKAWKNNPAIKQALITLLGSEASFQRFETATMSIVRLLGQLLRERKTASKPLRKGSITDNEQIMFNRLQEFAINKESGNTKTSFAERLRFFKEKTDRDISLKNLGIWNKRLGKLITEAESHNRLNLTRTVPKSSVSLQTSPFLRSLIGSPAIVREVTRDLYAALSGCWTCSCPGGHEARVCLNMEDALEQAGQDIPTTFDMSINVAQGQDVVVWKEGTVLIKLASSPRQDNDFRLQNICESLGICLAGLRLRILMEHMSGQQTLWKLDTKPRRLCFSSENPVPLTDLLDSFYIMTRAQKCELGLIVTYALLVFHDSPWDALPWEKNKLSFFYRTVDEPDYLRPFITTRFDEGNTEVGLRRENVFHRNYNILRLGILLIEIFTQSRTERIQIAQERREVRPETEANIDLQVAHRLVEKLDDVPYRAAIRFCLELDWFLEGQRVLLDDLTVRKGIYDNVIEPLKREQGFAS</sequence>
<dbReference type="Pfam" id="PF24476">
    <property type="entry name" value="DUF7580"/>
    <property type="match status" value="1"/>
</dbReference>
<accession>A0ABR4GPP3</accession>
<dbReference type="EMBL" id="JBFTWV010000002">
    <property type="protein sequence ID" value="KAL2800836.1"/>
    <property type="molecule type" value="Genomic_DNA"/>
</dbReference>
<dbReference type="InterPro" id="IPR056002">
    <property type="entry name" value="DUF7580"/>
</dbReference>
<name>A0ABR4GPP3_9EURO</name>
<evidence type="ECO:0000313" key="3">
    <source>
        <dbReference type="EMBL" id="KAL2800836.1"/>
    </source>
</evidence>
<feature type="signal peptide" evidence="1">
    <location>
        <begin position="1"/>
        <end position="25"/>
    </location>
</feature>
<evidence type="ECO:0000313" key="4">
    <source>
        <dbReference type="Proteomes" id="UP001610563"/>
    </source>
</evidence>